<reference evidence="15" key="1">
    <citation type="journal article" date="2013" name="Nature">
        <title>Pan genome of the phytoplankton Emiliania underpins its global distribution.</title>
        <authorList>
            <person name="Read B.A."/>
            <person name="Kegel J."/>
            <person name="Klute M.J."/>
            <person name="Kuo A."/>
            <person name="Lefebvre S.C."/>
            <person name="Maumus F."/>
            <person name="Mayer C."/>
            <person name="Miller J."/>
            <person name="Monier A."/>
            <person name="Salamov A."/>
            <person name="Young J."/>
            <person name="Aguilar M."/>
            <person name="Claverie J.M."/>
            <person name="Frickenhaus S."/>
            <person name="Gonzalez K."/>
            <person name="Herman E.K."/>
            <person name="Lin Y.C."/>
            <person name="Napier J."/>
            <person name="Ogata H."/>
            <person name="Sarno A.F."/>
            <person name="Shmutz J."/>
            <person name="Schroeder D."/>
            <person name="de Vargas C."/>
            <person name="Verret F."/>
            <person name="von Dassow P."/>
            <person name="Valentin K."/>
            <person name="Van de Peer Y."/>
            <person name="Wheeler G."/>
            <person name="Dacks J.B."/>
            <person name="Delwiche C.F."/>
            <person name="Dyhrman S.T."/>
            <person name="Glockner G."/>
            <person name="John U."/>
            <person name="Richards T."/>
            <person name="Worden A.Z."/>
            <person name="Zhang X."/>
            <person name="Grigoriev I.V."/>
            <person name="Allen A.E."/>
            <person name="Bidle K."/>
            <person name="Borodovsky M."/>
            <person name="Bowler C."/>
            <person name="Brownlee C."/>
            <person name="Cock J.M."/>
            <person name="Elias M."/>
            <person name="Gladyshev V.N."/>
            <person name="Groth M."/>
            <person name="Guda C."/>
            <person name="Hadaegh A."/>
            <person name="Iglesias-Rodriguez M.D."/>
            <person name="Jenkins J."/>
            <person name="Jones B.M."/>
            <person name="Lawson T."/>
            <person name="Leese F."/>
            <person name="Lindquist E."/>
            <person name="Lobanov A."/>
            <person name="Lomsadze A."/>
            <person name="Malik S.B."/>
            <person name="Marsh M.E."/>
            <person name="Mackinder L."/>
            <person name="Mock T."/>
            <person name="Mueller-Roeber B."/>
            <person name="Pagarete A."/>
            <person name="Parker M."/>
            <person name="Probert I."/>
            <person name="Quesneville H."/>
            <person name="Raines C."/>
            <person name="Rensing S.A."/>
            <person name="Riano-Pachon D.M."/>
            <person name="Richier S."/>
            <person name="Rokitta S."/>
            <person name="Shiraiwa Y."/>
            <person name="Soanes D.M."/>
            <person name="van der Giezen M."/>
            <person name="Wahlund T.M."/>
            <person name="Williams B."/>
            <person name="Wilson W."/>
            <person name="Wolfe G."/>
            <person name="Wurch L.L."/>
        </authorList>
    </citation>
    <scope>NUCLEOTIDE SEQUENCE</scope>
</reference>
<dbReference type="GO" id="GO:0034702">
    <property type="term" value="C:monoatomic ion channel complex"/>
    <property type="evidence" value="ECO:0007669"/>
    <property type="project" value="UniProtKB-KW"/>
</dbReference>
<dbReference type="GO" id="GO:0042391">
    <property type="term" value="P:regulation of membrane potential"/>
    <property type="evidence" value="ECO:0007669"/>
    <property type="project" value="TreeGrafter"/>
</dbReference>
<dbReference type="SUPFAM" id="SSF81324">
    <property type="entry name" value="Voltage-gated potassium channels"/>
    <property type="match status" value="1"/>
</dbReference>
<dbReference type="InterPro" id="IPR014710">
    <property type="entry name" value="RmlC-like_jellyroll"/>
</dbReference>
<dbReference type="AlphaFoldDB" id="A0A0D3IHL2"/>
<reference evidence="14" key="2">
    <citation type="submission" date="2024-10" db="UniProtKB">
        <authorList>
            <consortium name="EnsemblProtists"/>
        </authorList>
    </citation>
    <scope>IDENTIFICATION</scope>
</reference>
<dbReference type="Proteomes" id="UP000013827">
    <property type="component" value="Unassembled WGS sequence"/>
</dbReference>
<dbReference type="PROSITE" id="PS50042">
    <property type="entry name" value="CNMP_BINDING_3"/>
    <property type="match status" value="1"/>
</dbReference>
<feature type="transmembrane region" description="Helical" evidence="12">
    <location>
        <begin position="243"/>
        <end position="267"/>
    </location>
</feature>
<comment type="subcellular location">
    <subcellularLocation>
        <location evidence="1">Membrane</location>
        <topology evidence="1">Multi-pass membrane protein</topology>
    </subcellularLocation>
</comment>
<evidence type="ECO:0000256" key="4">
    <source>
        <dbReference type="ARBA" id="ARBA00022692"/>
    </source>
</evidence>
<dbReference type="RefSeq" id="XP_005763176.1">
    <property type="nucleotide sequence ID" value="XM_005763119.1"/>
</dbReference>
<keyword evidence="7" id="KW-0630">Potassium</keyword>
<keyword evidence="3" id="KW-0633">Potassium transport</keyword>
<dbReference type="Gene3D" id="2.60.120.10">
    <property type="entry name" value="Jelly Rolls"/>
    <property type="match status" value="1"/>
</dbReference>
<dbReference type="InterPro" id="IPR018490">
    <property type="entry name" value="cNMP-bd_dom_sf"/>
</dbReference>
<keyword evidence="6" id="KW-0851">Voltage-gated channel</keyword>
<dbReference type="PANTHER" id="PTHR10217">
    <property type="entry name" value="VOLTAGE AND LIGAND GATED POTASSIUM CHANNEL"/>
    <property type="match status" value="1"/>
</dbReference>
<evidence type="ECO:0000256" key="9">
    <source>
        <dbReference type="ARBA" id="ARBA00023065"/>
    </source>
</evidence>
<dbReference type="InterPro" id="IPR050818">
    <property type="entry name" value="KCNH_animal-type"/>
</dbReference>
<dbReference type="PaxDb" id="2903-EOD10747"/>
<evidence type="ECO:0000256" key="10">
    <source>
        <dbReference type="ARBA" id="ARBA00023136"/>
    </source>
</evidence>
<keyword evidence="9" id="KW-0406">Ion transport</keyword>
<evidence type="ECO:0000256" key="6">
    <source>
        <dbReference type="ARBA" id="ARBA00022882"/>
    </source>
</evidence>
<dbReference type="SMART" id="SM00100">
    <property type="entry name" value="cNMP"/>
    <property type="match status" value="1"/>
</dbReference>
<evidence type="ECO:0000256" key="3">
    <source>
        <dbReference type="ARBA" id="ARBA00022538"/>
    </source>
</evidence>
<dbReference type="PANTHER" id="PTHR10217:SF435">
    <property type="entry name" value="POTASSIUM VOLTAGE-GATED CHANNEL PROTEIN EAG"/>
    <property type="match status" value="1"/>
</dbReference>
<keyword evidence="15" id="KW-1185">Reference proteome</keyword>
<evidence type="ECO:0000256" key="12">
    <source>
        <dbReference type="SAM" id="Phobius"/>
    </source>
</evidence>
<dbReference type="GeneID" id="17256809"/>
<keyword evidence="5" id="KW-0631">Potassium channel</keyword>
<dbReference type="Pfam" id="PF00027">
    <property type="entry name" value="cNMP_binding"/>
    <property type="match status" value="1"/>
</dbReference>
<accession>A0A0D3IHL2</accession>
<keyword evidence="4 12" id="KW-0812">Transmembrane</keyword>
<dbReference type="SUPFAM" id="SSF51206">
    <property type="entry name" value="cAMP-binding domain-like"/>
    <property type="match status" value="1"/>
</dbReference>
<keyword evidence="11" id="KW-0407">Ion channel</keyword>
<dbReference type="EnsemblProtists" id="EOD10747">
    <property type="protein sequence ID" value="EOD10747"/>
    <property type="gene ID" value="EMIHUDRAFT_522051"/>
</dbReference>
<keyword evidence="8 12" id="KW-1133">Transmembrane helix</keyword>
<dbReference type="eggNOG" id="KOG0498">
    <property type="taxonomic scope" value="Eukaryota"/>
</dbReference>
<evidence type="ECO:0000259" key="13">
    <source>
        <dbReference type="PROSITE" id="PS50042"/>
    </source>
</evidence>
<dbReference type="KEGG" id="ehx:EMIHUDRAFT_522051"/>
<evidence type="ECO:0000256" key="2">
    <source>
        <dbReference type="ARBA" id="ARBA00022448"/>
    </source>
</evidence>
<dbReference type="InterPro" id="IPR003938">
    <property type="entry name" value="K_chnl_volt-dep_EAG/ELK/ERG"/>
</dbReference>
<evidence type="ECO:0000256" key="1">
    <source>
        <dbReference type="ARBA" id="ARBA00004141"/>
    </source>
</evidence>
<dbReference type="Gene3D" id="1.10.287.70">
    <property type="match status" value="1"/>
</dbReference>
<keyword evidence="10 12" id="KW-0472">Membrane</keyword>
<dbReference type="Gene3D" id="1.10.287.630">
    <property type="entry name" value="Helix hairpin bin"/>
    <property type="match status" value="1"/>
</dbReference>
<dbReference type="HOGENOM" id="CLU_402518_0_0_1"/>
<evidence type="ECO:0000256" key="11">
    <source>
        <dbReference type="ARBA" id="ARBA00023303"/>
    </source>
</evidence>
<dbReference type="GO" id="GO:0005249">
    <property type="term" value="F:voltage-gated potassium channel activity"/>
    <property type="evidence" value="ECO:0007669"/>
    <property type="project" value="InterPro"/>
</dbReference>
<evidence type="ECO:0000256" key="8">
    <source>
        <dbReference type="ARBA" id="ARBA00022989"/>
    </source>
</evidence>
<keyword evidence="2" id="KW-0813">Transport</keyword>
<organism evidence="14 15">
    <name type="scientific">Emiliania huxleyi (strain CCMP1516)</name>
    <dbReference type="NCBI Taxonomy" id="280463"/>
    <lineage>
        <taxon>Eukaryota</taxon>
        <taxon>Haptista</taxon>
        <taxon>Haptophyta</taxon>
        <taxon>Prymnesiophyceae</taxon>
        <taxon>Isochrysidales</taxon>
        <taxon>Noelaerhabdaceae</taxon>
        <taxon>Emiliania</taxon>
    </lineage>
</organism>
<evidence type="ECO:0000313" key="15">
    <source>
        <dbReference type="Proteomes" id="UP000013827"/>
    </source>
</evidence>
<evidence type="ECO:0000313" key="14">
    <source>
        <dbReference type="EnsemblProtists" id="EOD10747"/>
    </source>
</evidence>
<sequence>MKLACAAAALSVAYGIETELTIKSFSNTDCTGTELASQEGVFIPYSIGTGAVGCDESSLAPVWHDASNPSNPSPYDSCQLGIQYTCVRGVQGWDRYVIPPRHPAMAVFDVIVVACALYNTIAMPLLVSFFAGRRQSSTALRSISYLTDAVFVADILLQFFHGFVKDGYPVLELRAVAQRYATTWFPVDVVSTLPVASIHVDDSTMQRAVLTRLPVLVKLLRTVRLRRVTSTWRGLSGGNVLRVLAVLITWIIVSHWIACVWFCIGWLSCLFNPSHDSWLTYYWPVMRTQCEGGGLSQPEELAQFVPTSTMYVRSLYFALSTTSSMGYGNGPAAVQDVEYVFAVCVQLFGACISAVIFSNISSVINKGDAASMRFFELTDRVNEFIRFHHLPTALKGRLRAYTEMQFSLHRGIDAGGVVTSFPTHLQDDIYYHLHERLLRQVPMFNAVEDVGFIRSLSRRLKPQVLLAGDFAFQRQEVGDRMFFIQKGHVQICNDDQSVTYATLGRGGYFGELAMLTATRRIAGARALDNCILYVLTEEAFEEVMRYYPNHYDTILEQSLAALEATLRSNEATLETRMIKARLKSALVRVMTERTQVRRGDKGLGANKRDGANGFVETLRRERKRWRRPSSECDAVAGDTRRVQLMQEIEASKESLSRVAGARQLLESAAADGVSIATVARRGDP</sequence>
<dbReference type="GO" id="GO:0005886">
    <property type="term" value="C:plasma membrane"/>
    <property type="evidence" value="ECO:0007669"/>
    <property type="project" value="TreeGrafter"/>
</dbReference>
<protein>
    <recommendedName>
        <fullName evidence="13">Cyclic nucleotide-binding domain-containing protein</fullName>
    </recommendedName>
</protein>
<dbReference type="Pfam" id="PF00520">
    <property type="entry name" value="Ion_trans"/>
    <property type="match status" value="1"/>
</dbReference>
<dbReference type="CDD" id="cd00038">
    <property type="entry name" value="CAP_ED"/>
    <property type="match status" value="1"/>
</dbReference>
<dbReference type="InterPro" id="IPR000595">
    <property type="entry name" value="cNMP-bd_dom"/>
</dbReference>
<evidence type="ECO:0000256" key="7">
    <source>
        <dbReference type="ARBA" id="ARBA00022958"/>
    </source>
</evidence>
<evidence type="ECO:0000256" key="5">
    <source>
        <dbReference type="ARBA" id="ARBA00022826"/>
    </source>
</evidence>
<dbReference type="InterPro" id="IPR005821">
    <property type="entry name" value="Ion_trans_dom"/>
</dbReference>
<proteinExistence type="predicted"/>
<name>A0A0D3IHL2_EMIH1</name>
<dbReference type="PRINTS" id="PR01463">
    <property type="entry name" value="EAGCHANLFMLY"/>
</dbReference>
<feature type="transmembrane region" description="Helical" evidence="12">
    <location>
        <begin position="110"/>
        <end position="131"/>
    </location>
</feature>
<feature type="domain" description="Cyclic nucleotide-binding" evidence="13">
    <location>
        <begin position="456"/>
        <end position="544"/>
    </location>
</feature>